<gene>
    <name evidence="2" type="ORF">GPLA_4071</name>
</gene>
<dbReference type="EMBL" id="BAER01000120">
    <property type="protein sequence ID" value="GAC34950.1"/>
    <property type="molecule type" value="Genomic_DNA"/>
</dbReference>
<evidence type="ECO:0000256" key="1">
    <source>
        <dbReference type="SAM" id="MobiDB-lite"/>
    </source>
</evidence>
<dbReference type="AlphaFoldDB" id="K7AI70"/>
<accession>K7AI70</accession>
<dbReference type="RefSeq" id="WP_007106714.1">
    <property type="nucleotide sequence ID" value="NZ_BAER01000120.1"/>
</dbReference>
<dbReference type="Proteomes" id="UP000006322">
    <property type="component" value="Unassembled WGS sequence"/>
</dbReference>
<dbReference type="STRING" id="1129793.GPLA_4071"/>
<proteinExistence type="predicted"/>
<evidence type="ECO:0000313" key="2">
    <source>
        <dbReference type="EMBL" id="GAC34950.1"/>
    </source>
</evidence>
<protein>
    <submittedName>
        <fullName evidence="2">Uncharacterized protein</fullName>
    </submittedName>
</protein>
<organism evidence="2 3">
    <name type="scientific">Paraglaciecola polaris LMG 21857</name>
    <dbReference type="NCBI Taxonomy" id="1129793"/>
    <lineage>
        <taxon>Bacteria</taxon>
        <taxon>Pseudomonadati</taxon>
        <taxon>Pseudomonadota</taxon>
        <taxon>Gammaproteobacteria</taxon>
        <taxon>Alteromonadales</taxon>
        <taxon>Alteromonadaceae</taxon>
        <taxon>Paraglaciecola</taxon>
    </lineage>
</organism>
<comment type="caution">
    <text evidence="2">The sequence shown here is derived from an EMBL/GenBank/DDBJ whole genome shotgun (WGS) entry which is preliminary data.</text>
</comment>
<evidence type="ECO:0000313" key="3">
    <source>
        <dbReference type="Proteomes" id="UP000006322"/>
    </source>
</evidence>
<feature type="region of interest" description="Disordered" evidence="1">
    <location>
        <begin position="164"/>
        <end position="185"/>
    </location>
</feature>
<name>K7AI70_9ALTE</name>
<feature type="compositionally biased region" description="Polar residues" evidence="1">
    <location>
        <begin position="174"/>
        <end position="185"/>
    </location>
</feature>
<reference evidence="3" key="1">
    <citation type="journal article" date="2014" name="Environ. Microbiol.">
        <title>Comparative genomics of the marine bacterial genus Glaciecola reveals the high degree of genomic diversity and genomic characteristic for cold adaptation.</title>
        <authorList>
            <person name="Qin Q.L."/>
            <person name="Xie B.B."/>
            <person name="Yu Y."/>
            <person name="Shu Y.L."/>
            <person name="Rong J.C."/>
            <person name="Zhang Y.J."/>
            <person name="Zhao D.L."/>
            <person name="Chen X.L."/>
            <person name="Zhang X.Y."/>
            <person name="Chen B."/>
            <person name="Zhou B.C."/>
            <person name="Zhang Y.Z."/>
        </authorList>
    </citation>
    <scope>NUCLEOTIDE SEQUENCE [LARGE SCALE GENOMIC DNA]</scope>
    <source>
        <strain evidence="3">LMG 21857</strain>
    </source>
</reference>
<keyword evidence="3" id="KW-1185">Reference proteome</keyword>
<sequence length="185" mass="21149">MIKGIRVENIKPKLISPHCEAKIAFEYTRTFQFQVDEKFLKPTLLGHGAFEMPLVVSDQKGCFQLFAGWKYLLPPFSLGLSEQPIPILVFPFETTITRIAQTAWQYAFHLALSNLHEDGYLASTALLLRQCPIPQDILMLPSTSLMPPKAHLVTEKLYGVNRRRVERQEESQTRKSSLGVNNEYK</sequence>